<gene>
    <name evidence="1" type="ORF">ALC57_11277</name>
</gene>
<organism evidence="1 2">
    <name type="scientific">Trachymyrmex cornetzi</name>
    <dbReference type="NCBI Taxonomy" id="471704"/>
    <lineage>
        <taxon>Eukaryota</taxon>
        <taxon>Metazoa</taxon>
        <taxon>Ecdysozoa</taxon>
        <taxon>Arthropoda</taxon>
        <taxon>Hexapoda</taxon>
        <taxon>Insecta</taxon>
        <taxon>Pterygota</taxon>
        <taxon>Neoptera</taxon>
        <taxon>Endopterygota</taxon>
        <taxon>Hymenoptera</taxon>
        <taxon>Apocrita</taxon>
        <taxon>Aculeata</taxon>
        <taxon>Formicoidea</taxon>
        <taxon>Formicidae</taxon>
        <taxon>Myrmicinae</taxon>
        <taxon>Trachymyrmex</taxon>
    </lineage>
</organism>
<accession>A0A195DUH3</accession>
<feature type="non-terminal residue" evidence="1">
    <location>
        <position position="1"/>
    </location>
</feature>
<evidence type="ECO:0000313" key="1">
    <source>
        <dbReference type="EMBL" id="KYN16407.1"/>
    </source>
</evidence>
<reference evidence="1 2" key="1">
    <citation type="submission" date="2015-09" db="EMBL/GenBank/DDBJ databases">
        <title>Trachymyrmex cornetzi WGS genome.</title>
        <authorList>
            <person name="Nygaard S."/>
            <person name="Hu H."/>
            <person name="Boomsma J."/>
            <person name="Zhang G."/>
        </authorList>
    </citation>
    <scope>NUCLEOTIDE SEQUENCE [LARGE SCALE GENOMIC DNA]</scope>
    <source>
        <strain evidence="1">Tcor2-1</strain>
        <tissue evidence="1">Whole body</tissue>
    </source>
</reference>
<sequence>GIDDYLQPLVAQLGSPNLALVLMVQVALKGKARLIRVCVSPERPSLVLKPNEIEARLDSNVHTVRSYQSSRGAMRFLKLGRRYISNVNTPFTSIPSSSATTASLILPSTRPPISFFVDCGPDNFTHPRQGRVGVSSAAADTP</sequence>
<name>A0A195DUH3_9HYME</name>
<dbReference type="Proteomes" id="UP000078492">
    <property type="component" value="Unassembled WGS sequence"/>
</dbReference>
<dbReference type="EMBL" id="KQ980341">
    <property type="protein sequence ID" value="KYN16407.1"/>
    <property type="molecule type" value="Genomic_DNA"/>
</dbReference>
<dbReference type="AlphaFoldDB" id="A0A195DUH3"/>
<keyword evidence="2" id="KW-1185">Reference proteome</keyword>
<protein>
    <submittedName>
        <fullName evidence="1">Uncharacterized protein</fullName>
    </submittedName>
</protein>
<evidence type="ECO:0000313" key="2">
    <source>
        <dbReference type="Proteomes" id="UP000078492"/>
    </source>
</evidence>
<proteinExistence type="predicted"/>